<dbReference type="Pfam" id="PF01844">
    <property type="entry name" value="HNH"/>
    <property type="match status" value="1"/>
</dbReference>
<evidence type="ECO:0000256" key="1">
    <source>
        <dbReference type="SAM" id="MobiDB-lite"/>
    </source>
</evidence>
<dbReference type="InterPro" id="IPR003615">
    <property type="entry name" value="HNH_nuc"/>
</dbReference>
<dbReference type="Gene3D" id="1.10.30.50">
    <property type="match status" value="1"/>
</dbReference>
<organism evidence="3 4">
    <name type="scientific">Streptomyces coelicoflavus</name>
    <dbReference type="NCBI Taxonomy" id="285562"/>
    <lineage>
        <taxon>Bacteria</taxon>
        <taxon>Bacillati</taxon>
        <taxon>Actinomycetota</taxon>
        <taxon>Actinomycetes</taxon>
        <taxon>Kitasatosporales</taxon>
        <taxon>Streptomycetaceae</taxon>
        <taxon>Streptomyces</taxon>
    </lineage>
</organism>
<dbReference type="CDD" id="cd00085">
    <property type="entry name" value="HNHc"/>
    <property type="match status" value="1"/>
</dbReference>
<dbReference type="SMART" id="SM00507">
    <property type="entry name" value="HNHc"/>
    <property type="match status" value="1"/>
</dbReference>
<dbReference type="EMBL" id="JAAGMA010000963">
    <property type="protein sequence ID" value="NEB14219.1"/>
    <property type="molecule type" value="Genomic_DNA"/>
</dbReference>
<gene>
    <name evidence="3" type="ORF">G3I32_36250</name>
</gene>
<dbReference type="Proteomes" id="UP000470446">
    <property type="component" value="Unassembled WGS sequence"/>
</dbReference>
<feature type="domain" description="HNH nuclease" evidence="2">
    <location>
        <begin position="38"/>
        <end position="92"/>
    </location>
</feature>
<accession>A0A7K3PYI6</accession>
<sequence length="117" mass="13238">MAATVGNDRPRPAPEPQQRPNKKDRKRLAPELQGCSRETSLYLAERDGMQCFYCRRPFDRLAEVTKDHYVPKSLWACNLPANLVLACEPCNVAKGDRLTWSMAAVLLAHAERWEVAA</sequence>
<dbReference type="InterPro" id="IPR002711">
    <property type="entry name" value="HNH"/>
</dbReference>
<proteinExistence type="predicted"/>
<feature type="region of interest" description="Disordered" evidence="1">
    <location>
        <begin position="1"/>
        <end position="30"/>
    </location>
</feature>
<dbReference type="GO" id="GO:0003676">
    <property type="term" value="F:nucleic acid binding"/>
    <property type="evidence" value="ECO:0007669"/>
    <property type="project" value="InterPro"/>
</dbReference>
<comment type="caution">
    <text evidence="3">The sequence shown here is derived from an EMBL/GenBank/DDBJ whole genome shotgun (WGS) entry which is preliminary data.</text>
</comment>
<reference evidence="3 4" key="1">
    <citation type="submission" date="2020-01" db="EMBL/GenBank/DDBJ databases">
        <title>Insect and environment-associated Actinomycetes.</title>
        <authorList>
            <person name="Currrie C."/>
            <person name="Chevrette M."/>
            <person name="Carlson C."/>
            <person name="Stubbendieck R."/>
            <person name="Wendt-Pienkowski E."/>
        </authorList>
    </citation>
    <scope>NUCLEOTIDE SEQUENCE [LARGE SCALE GENOMIC DNA]</scope>
    <source>
        <strain evidence="3 4">SID14163</strain>
    </source>
</reference>
<evidence type="ECO:0000259" key="2">
    <source>
        <dbReference type="SMART" id="SM00507"/>
    </source>
</evidence>
<dbReference type="GO" id="GO:0004519">
    <property type="term" value="F:endonuclease activity"/>
    <property type="evidence" value="ECO:0007669"/>
    <property type="project" value="InterPro"/>
</dbReference>
<protein>
    <recommendedName>
        <fullName evidence="2">HNH nuclease domain-containing protein</fullName>
    </recommendedName>
</protein>
<dbReference type="GO" id="GO:0008270">
    <property type="term" value="F:zinc ion binding"/>
    <property type="evidence" value="ECO:0007669"/>
    <property type="project" value="InterPro"/>
</dbReference>
<evidence type="ECO:0000313" key="4">
    <source>
        <dbReference type="Proteomes" id="UP000470446"/>
    </source>
</evidence>
<evidence type="ECO:0000313" key="3">
    <source>
        <dbReference type="EMBL" id="NEB14219.1"/>
    </source>
</evidence>
<name>A0A7K3PYI6_9ACTN</name>
<dbReference type="AlphaFoldDB" id="A0A7K3PYI6"/>